<evidence type="ECO:0000256" key="6">
    <source>
        <dbReference type="ARBA" id="ARBA00022801"/>
    </source>
</evidence>
<dbReference type="PANTHER" id="PTHR30616">
    <property type="entry name" value="UNCHARACTERIZED PROTEIN YFIH"/>
    <property type="match status" value="1"/>
</dbReference>
<dbReference type="NCBIfam" id="TIGR00726">
    <property type="entry name" value="peptidoglycan editing factor PgeF"/>
    <property type="match status" value="1"/>
</dbReference>
<evidence type="ECO:0000313" key="13">
    <source>
        <dbReference type="EMBL" id="MBD3690235.1"/>
    </source>
</evidence>
<dbReference type="GO" id="GO:0016787">
    <property type="term" value="F:hydrolase activity"/>
    <property type="evidence" value="ECO:0007669"/>
    <property type="project" value="UniProtKB-KW"/>
</dbReference>
<dbReference type="PANTHER" id="PTHR30616:SF2">
    <property type="entry name" value="PURINE NUCLEOSIDE PHOSPHORYLASE LACC1"/>
    <property type="match status" value="1"/>
</dbReference>
<evidence type="ECO:0000256" key="8">
    <source>
        <dbReference type="ARBA" id="ARBA00023008"/>
    </source>
</evidence>
<dbReference type="InterPro" id="IPR011324">
    <property type="entry name" value="Cytotoxic_necrot_fac-like_cat"/>
</dbReference>
<dbReference type="InterPro" id="IPR003730">
    <property type="entry name" value="Cu_polyphenol_OxRdtase"/>
</dbReference>
<evidence type="ECO:0000313" key="14">
    <source>
        <dbReference type="Proteomes" id="UP000627538"/>
    </source>
</evidence>
<organism evidence="13 14">
    <name type="scientific">Nanchangia anserum</name>
    <dbReference type="NCBI Taxonomy" id="2692125"/>
    <lineage>
        <taxon>Bacteria</taxon>
        <taxon>Bacillati</taxon>
        <taxon>Actinomycetota</taxon>
        <taxon>Actinomycetes</taxon>
        <taxon>Actinomycetales</taxon>
        <taxon>Actinomycetaceae</taxon>
        <taxon>Nanchangia</taxon>
    </lineage>
</organism>
<dbReference type="Pfam" id="PF02578">
    <property type="entry name" value="Cu-oxidase_4"/>
    <property type="match status" value="1"/>
</dbReference>
<proteinExistence type="inferred from homology"/>
<reference evidence="13 14" key="1">
    <citation type="submission" date="2020-08" db="EMBL/GenBank/DDBJ databases">
        <title>Winkia gen. nov., sp. nov., isolated from faeces of the Anser albifrons in China.</title>
        <authorList>
            <person name="Liu Q."/>
        </authorList>
    </citation>
    <scope>NUCLEOTIDE SEQUENCE [LARGE SCALE GENOMIC DNA]</scope>
    <source>
        <strain evidence="13 14">C62</strain>
    </source>
</reference>
<evidence type="ECO:0000256" key="4">
    <source>
        <dbReference type="ARBA" id="ARBA00022679"/>
    </source>
</evidence>
<evidence type="ECO:0000256" key="5">
    <source>
        <dbReference type="ARBA" id="ARBA00022723"/>
    </source>
</evidence>
<accession>A0A8I0GDP3</accession>
<dbReference type="Gene3D" id="3.60.140.10">
    <property type="entry name" value="CNF1/YfiH-like putative cysteine hydrolases"/>
    <property type="match status" value="1"/>
</dbReference>
<sequence length="241" mass="25876">MFAIGGAQAVFTNRKGGVSLPPYDTLNLGFHVGDDDAAVARNRRIVARAIERDVVWMNQVHSARVEVVRPGHTHVTPTCDALVCDAEEFRRLGLNVPALAVMVADCVPVLIASASGRYVAAIHAGRAGIVRRVIAETARVLKRAGAGGDTLHAAIGPSICAHCYEVGEDMRAHVTQSLPEAWATTRLGTPALDLRGAAQAQLREEGIAVSFISKRCTYESGELYSHRRYHPTGRFAGLIMS</sequence>
<gene>
    <name evidence="13" type="primary">pgeF</name>
    <name evidence="13" type="ORF">H8R10_08360</name>
</gene>
<keyword evidence="4" id="KW-0808">Transferase</keyword>
<comment type="caution">
    <text evidence="13">The sequence shown here is derived from an EMBL/GenBank/DDBJ whole genome shotgun (WGS) entry which is preliminary data.</text>
</comment>
<evidence type="ECO:0000256" key="9">
    <source>
        <dbReference type="ARBA" id="ARBA00047989"/>
    </source>
</evidence>
<evidence type="ECO:0000256" key="11">
    <source>
        <dbReference type="ARBA" id="ARBA00049893"/>
    </source>
</evidence>
<protein>
    <recommendedName>
        <fullName evidence="12">Purine nucleoside phosphorylase</fullName>
    </recommendedName>
</protein>
<comment type="function">
    <text evidence="2">Purine nucleoside enzyme that catalyzes the phosphorolysis of adenosine and inosine nucleosides, yielding D-ribose 1-phosphate and the respective free bases, adenine and hypoxanthine. Also catalyzes the phosphorolysis of S-methyl-5'-thioadenosine into adenine and S-methyl-5-thio-alpha-D-ribose 1-phosphate. Also has adenosine deaminase activity.</text>
</comment>
<evidence type="ECO:0000256" key="3">
    <source>
        <dbReference type="ARBA" id="ARBA00007353"/>
    </source>
</evidence>
<evidence type="ECO:0000256" key="1">
    <source>
        <dbReference type="ARBA" id="ARBA00000553"/>
    </source>
</evidence>
<keyword evidence="14" id="KW-1185">Reference proteome</keyword>
<comment type="catalytic activity">
    <reaction evidence="11">
        <text>S-methyl-5'-thioadenosine + phosphate = 5-(methylsulfanyl)-alpha-D-ribose 1-phosphate + adenine</text>
        <dbReference type="Rhea" id="RHEA:11852"/>
        <dbReference type="ChEBI" id="CHEBI:16708"/>
        <dbReference type="ChEBI" id="CHEBI:17509"/>
        <dbReference type="ChEBI" id="CHEBI:43474"/>
        <dbReference type="ChEBI" id="CHEBI:58533"/>
        <dbReference type="EC" id="2.4.2.28"/>
    </reaction>
    <physiologicalReaction direction="left-to-right" evidence="11">
        <dbReference type="Rhea" id="RHEA:11853"/>
    </physiologicalReaction>
</comment>
<dbReference type="EMBL" id="JACRUO010000003">
    <property type="protein sequence ID" value="MBD3690235.1"/>
    <property type="molecule type" value="Genomic_DNA"/>
</dbReference>
<dbReference type="RefSeq" id="WP_191072344.1">
    <property type="nucleotide sequence ID" value="NZ_JACRUO010000003.1"/>
</dbReference>
<keyword evidence="7" id="KW-0862">Zinc</keyword>
<evidence type="ECO:0000256" key="12">
    <source>
        <dbReference type="RuleBase" id="RU361274"/>
    </source>
</evidence>
<dbReference type="CDD" id="cd16833">
    <property type="entry name" value="YfiH"/>
    <property type="match status" value="1"/>
</dbReference>
<keyword evidence="5" id="KW-0479">Metal-binding</keyword>
<comment type="similarity">
    <text evidence="3 12">Belongs to the purine nucleoside phosphorylase YfiH/LACC1 family.</text>
</comment>
<evidence type="ECO:0000256" key="7">
    <source>
        <dbReference type="ARBA" id="ARBA00022833"/>
    </source>
</evidence>
<comment type="catalytic activity">
    <reaction evidence="9">
        <text>adenosine + H2O + H(+) = inosine + NH4(+)</text>
        <dbReference type="Rhea" id="RHEA:24408"/>
        <dbReference type="ChEBI" id="CHEBI:15377"/>
        <dbReference type="ChEBI" id="CHEBI:15378"/>
        <dbReference type="ChEBI" id="CHEBI:16335"/>
        <dbReference type="ChEBI" id="CHEBI:17596"/>
        <dbReference type="ChEBI" id="CHEBI:28938"/>
        <dbReference type="EC" id="3.5.4.4"/>
    </reaction>
    <physiologicalReaction direction="left-to-right" evidence="9">
        <dbReference type="Rhea" id="RHEA:24409"/>
    </physiologicalReaction>
</comment>
<keyword evidence="8" id="KW-0186">Copper</keyword>
<comment type="catalytic activity">
    <reaction evidence="10">
        <text>adenosine + phosphate = alpha-D-ribose 1-phosphate + adenine</text>
        <dbReference type="Rhea" id="RHEA:27642"/>
        <dbReference type="ChEBI" id="CHEBI:16335"/>
        <dbReference type="ChEBI" id="CHEBI:16708"/>
        <dbReference type="ChEBI" id="CHEBI:43474"/>
        <dbReference type="ChEBI" id="CHEBI:57720"/>
        <dbReference type="EC" id="2.4.2.1"/>
    </reaction>
    <physiologicalReaction direction="left-to-right" evidence="10">
        <dbReference type="Rhea" id="RHEA:27643"/>
    </physiologicalReaction>
</comment>
<dbReference type="InterPro" id="IPR038371">
    <property type="entry name" value="Cu_polyphenol_OxRdtase_sf"/>
</dbReference>
<evidence type="ECO:0000256" key="2">
    <source>
        <dbReference type="ARBA" id="ARBA00003215"/>
    </source>
</evidence>
<name>A0A8I0GDP3_9ACTO</name>
<comment type="catalytic activity">
    <reaction evidence="1">
        <text>inosine + phosphate = alpha-D-ribose 1-phosphate + hypoxanthine</text>
        <dbReference type="Rhea" id="RHEA:27646"/>
        <dbReference type="ChEBI" id="CHEBI:17368"/>
        <dbReference type="ChEBI" id="CHEBI:17596"/>
        <dbReference type="ChEBI" id="CHEBI:43474"/>
        <dbReference type="ChEBI" id="CHEBI:57720"/>
        <dbReference type="EC" id="2.4.2.1"/>
    </reaction>
    <physiologicalReaction direction="left-to-right" evidence="1">
        <dbReference type="Rhea" id="RHEA:27647"/>
    </physiologicalReaction>
</comment>
<dbReference type="Proteomes" id="UP000627538">
    <property type="component" value="Unassembled WGS sequence"/>
</dbReference>
<keyword evidence="6" id="KW-0378">Hydrolase</keyword>
<dbReference type="GO" id="GO:0017061">
    <property type="term" value="F:S-methyl-5-thioadenosine phosphorylase activity"/>
    <property type="evidence" value="ECO:0007669"/>
    <property type="project" value="UniProtKB-EC"/>
</dbReference>
<dbReference type="GO" id="GO:0005507">
    <property type="term" value="F:copper ion binding"/>
    <property type="evidence" value="ECO:0007669"/>
    <property type="project" value="TreeGrafter"/>
</dbReference>
<dbReference type="SUPFAM" id="SSF64438">
    <property type="entry name" value="CNF1/YfiH-like putative cysteine hydrolases"/>
    <property type="match status" value="1"/>
</dbReference>
<evidence type="ECO:0000256" key="10">
    <source>
        <dbReference type="ARBA" id="ARBA00048968"/>
    </source>
</evidence>
<dbReference type="AlphaFoldDB" id="A0A8I0GDP3"/>